<keyword evidence="2" id="KW-1185">Reference proteome</keyword>
<sequence length="73" mass="7926">MNAHKISVTLTADGQVTLKGLPFQAGETVEVIVLEQSARSQPSSLSDQDYLEGIANTLSEWDSEADQLAYEDL</sequence>
<dbReference type="OrthoDB" id="574402at2"/>
<evidence type="ECO:0000313" key="1">
    <source>
        <dbReference type="EMBL" id="AFZ50384.1"/>
    </source>
</evidence>
<dbReference type="RefSeq" id="WP_015229381.1">
    <property type="nucleotide sequence ID" value="NC_019780.1"/>
</dbReference>
<evidence type="ECO:0000313" key="2">
    <source>
        <dbReference type="Proteomes" id="UP000010482"/>
    </source>
</evidence>
<dbReference type="AlphaFoldDB" id="K9YU14"/>
<accession>K9YU14</accession>
<organism evidence="1 2">
    <name type="scientific">Dactylococcopsis salina (strain PCC 8305)</name>
    <name type="common">Myxobactron salinum</name>
    <dbReference type="NCBI Taxonomy" id="13035"/>
    <lineage>
        <taxon>Bacteria</taxon>
        <taxon>Bacillati</taxon>
        <taxon>Cyanobacteriota</taxon>
        <taxon>Cyanophyceae</taxon>
        <taxon>Nodosilineales</taxon>
        <taxon>Cymatolegaceae</taxon>
        <taxon>Dactylococcopsis</taxon>
    </lineage>
</organism>
<name>K9YU14_DACS8</name>
<dbReference type="KEGG" id="dsl:Dacsa_1720"/>
<proteinExistence type="predicted"/>
<dbReference type="STRING" id="13035.Dacsa_1720"/>
<dbReference type="HOGENOM" id="CLU_196580_0_0_3"/>
<dbReference type="Proteomes" id="UP000010482">
    <property type="component" value="Chromosome"/>
</dbReference>
<reference evidence="1" key="1">
    <citation type="submission" date="2012-04" db="EMBL/GenBank/DDBJ databases">
        <title>Finished genome of Dactylococcopsis salina PCC 8305.</title>
        <authorList>
            <consortium name="US DOE Joint Genome Institute"/>
            <person name="Gugger M."/>
            <person name="Coursin T."/>
            <person name="Rippka R."/>
            <person name="Tandeau De Marsac N."/>
            <person name="Huntemann M."/>
            <person name="Wei C.-L."/>
            <person name="Han J."/>
            <person name="Detter J.C."/>
            <person name="Han C."/>
            <person name="Tapia R."/>
            <person name="Daligault H."/>
            <person name="Chen A."/>
            <person name="Krypides N."/>
            <person name="Mavromatis K."/>
            <person name="Markowitz V."/>
            <person name="Szeto E."/>
            <person name="Ivanova N."/>
            <person name="Ovchinnikova G."/>
            <person name="Pagani I."/>
            <person name="Pati A."/>
            <person name="Goodwin L."/>
            <person name="Peters L."/>
            <person name="Pitluck S."/>
            <person name="Woyke T."/>
            <person name="Kerfeld C."/>
        </authorList>
    </citation>
    <scope>NUCLEOTIDE SEQUENCE [LARGE SCALE GENOMIC DNA]</scope>
    <source>
        <strain evidence="1">PCC 8305</strain>
    </source>
</reference>
<gene>
    <name evidence="1" type="ORF">Dacsa_1720</name>
</gene>
<dbReference type="EMBL" id="CP003944">
    <property type="protein sequence ID" value="AFZ50384.1"/>
    <property type="molecule type" value="Genomic_DNA"/>
</dbReference>
<protein>
    <submittedName>
        <fullName evidence="1">Uncharacterized protein</fullName>
    </submittedName>
</protein>